<evidence type="ECO:0000259" key="1">
    <source>
        <dbReference type="Pfam" id="PF25534"/>
    </source>
</evidence>
<feature type="domain" description="DUF7918" evidence="1">
    <location>
        <begin position="10"/>
        <end position="208"/>
    </location>
</feature>
<proteinExistence type="predicted"/>
<dbReference type="InterPro" id="IPR057678">
    <property type="entry name" value="DUF7918"/>
</dbReference>
<sequence>MAIISSVDDLDVTIVVDGHTAREYVDPDGDNANSCPMTRRDFHIPTGQQGNLPYQIKYIESKPGKRFAVSIRKGPKFRTIGHHIAFRIYVDGTEQVFVHQHEKETQDGVYRRIVDGFLHRTPRGDYTSYKFQFSELKTVEASRTVSASDLKKQMALVKECGTVKVEFFYMLYCPPAAPQQRPKDEYTPPTVTEVSEKALKGRAVDCATK</sequence>
<name>A0ABR3V9V4_HUMIN</name>
<gene>
    <name evidence="2" type="ORF">VTJ49DRAFT_2548</name>
</gene>
<organism evidence="2 3">
    <name type="scientific">Humicola insolens</name>
    <name type="common">Soft-rot fungus</name>
    <dbReference type="NCBI Taxonomy" id="85995"/>
    <lineage>
        <taxon>Eukaryota</taxon>
        <taxon>Fungi</taxon>
        <taxon>Dikarya</taxon>
        <taxon>Ascomycota</taxon>
        <taxon>Pezizomycotina</taxon>
        <taxon>Sordariomycetes</taxon>
        <taxon>Sordariomycetidae</taxon>
        <taxon>Sordariales</taxon>
        <taxon>Chaetomiaceae</taxon>
        <taxon>Mycothermus</taxon>
    </lineage>
</organism>
<protein>
    <recommendedName>
        <fullName evidence="1">DUF7918 domain-containing protein</fullName>
    </recommendedName>
</protein>
<comment type="caution">
    <text evidence="2">The sequence shown here is derived from an EMBL/GenBank/DDBJ whole genome shotgun (WGS) entry which is preliminary data.</text>
</comment>
<dbReference type="PANTHER" id="PTHR36223:SF1">
    <property type="entry name" value="TRANSCRIPTION ELONGATION FACTOR EAF N-TERMINAL DOMAIN-CONTAINING PROTEIN"/>
    <property type="match status" value="1"/>
</dbReference>
<dbReference type="Proteomes" id="UP001583172">
    <property type="component" value="Unassembled WGS sequence"/>
</dbReference>
<dbReference type="PANTHER" id="PTHR36223">
    <property type="entry name" value="BETA-LACTAMASE-TYPE TRANSPEPTIDASE FOLD DOMAIN CONTAINING PROTEIN"/>
    <property type="match status" value="1"/>
</dbReference>
<accession>A0ABR3V9V4</accession>
<dbReference type="Pfam" id="PF25534">
    <property type="entry name" value="DUF7918"/>
    <property type="match status" value="1"/>
</dbReference>
<evidence type="ECO:0000313" key="2">
    <source>
        <dbReference type="EMBL" id="KAL1838550.1"/>
    </source>
</evidence>
<evidence type="ECO:0000313" key="3">
    <source>
        <dbReference type="Proteomes" id="UP001583172"/>
    </source>
</evidence>
<reference evidence="2 3" key="1">
    <citation type="journal article" date="2024" name="Commun. Biol.">
        <title>Comparative genomic analysis of thermophilic fungi reveals convergent evolutionary adaptations and gene losses.</title>
        <authorList>
            <person name="Steindorff A.S."/>
            <person name="Aguilar-Pontes M.V."/>
            <person name="Robinson A.J."/>
            <person name="Andreopoulos B."/>
            <person name="LaButti K."/>
            <person name="Kuo A."/>
            <person name="Mondo S."/>
            <person name="Riley R."/>
            <person name="Otillar R."/>
            <person name="Haridas S."/>
            <person name="Lipzen A."/>
            <person name="Grimwood J."/>
            <person name="Schmutz J."/>
            <person name="Clum A."/>
            <person name="Reid I.D."/>
            <person name="Moisan M.C."/>
            <person name="Butler G."/>
            <person name="Nguyen T.T.M."/>
            <person name="Dewar K."/>
            <person name="Conant G."/>
            <person name="Drula E."/>
            <person name="Henrissat B."/>
            <person name="Hansel C."/>
            <person name="Singer S."/>
            <person name="Hutchinson M.I."/>
            <person name="de Vries R.P."/>
            <person name="Natvig D.O."/>
            <person name="Powell A.J."/>
            <person name="Tsang A."/>
            <person name="Grigoriev I.V."/>
        </authorList>
    </citation>
    <scope>NUCLEOTIDE SEQUENCE [LARGE SCALE GENOMIC DNA]</scope>
    <source>
        <strain evidence="2 3">CBS 620.91</strain>
    </source>
</reference>
<dbReference type="EMBL" id="JAZGSY010000208">
    <property type="protein sequence ID" value="KAL1838550.1"/>
    <property type="molecule type" value="Genomic_DNA"/>
</dbReference>
<keyword evidence="3" id="KW-1185">Reference proteome</keyword>